<evidence type="ECO:0000313" key="2">
    <source>
        <dbReference type="Proteomes" id="UP000189433"/>
    </source>
</evidence>
<name>A0A1V3IE02_9PAST</name>
<sequence>MPIPYKKRQIIQIGVHQQQNQCQFVWLDSANQVQFFSLSEDEQNIETQLVIRLARDFPQARLKLRYVGCILPHLIWSKTLLLPHKLTPQECEQQCRFVLQKELPIPFEELWFDYLSTPLKQGFRLEIYAVRRQVAQEAQKAYGTLSLDVLDVAYHAILRSFRLLLGEEQHNSLYLYQDGSHCFAINVSPQGLQVLQTQENLTALYTQFCQRFEVEIARVYVYQSNEITQRDLPENWQRVITKLPFIALGNALWQSDLHQDNIDFSTALLDEAFNERR</sequence>
<dbReference type="STRING" id="1908260.BKK50_11635"/>
<comment type="caution">
    <text evidence="1">The sequence shown here is derived from an EMBL/GenBank/DDBJ whole genome shotgun (WGS) entry which is preliminary data.</text>
</comment>
<proteinExistence type="predicted"/>
<keyword evidence="2" id="KW-1185">Reference proteome</keyword>
<gene>
    <name evidence="1" type="ORF">BKK50_11635</name>
</gene>
<accession>A0A1V3IE02</accession>
<dbReference type="RefSeq" id="WP_077418389.1">
    <property type="nucleotide sequence ID" value="NZ_MLHJ01000149.1"/>
</dbReference>
<dbReference type="Proteomes" id="UP000189433">
    <property type="component" value="Unassembled WGS sequence"/>
</dbReference>
<dbReference type="EMBL" id="MLHJ01000149">
    <property type="protein sequence ID" value="OOF38440.1"/>
    <property type="molecule type" value="Genomic_DNA"/>
</dbReference>
<dbReference type="OrthoDB" id="5686413at2"/>
<protein>
    <submittedName>
        <fullName evidence="1">Competence protein ComA</fullName>
    </submittedName>
</protein>
<evidence type="ECO:0000313" key="1">
    <source>
        <dbReference type="EMBL" id="OOF38440.1"/>
    </source>
</evidence>
<organism evidence="1 2">
    <name type="scientific">Rodentibacter rarus</name>
    <dbReference type="NCBI Taxonomy" id="1908260"/>
    <lineage>
        <taxon>Bacteria</taxon>
        <taxon>Pseudomonadati</taxon>
        <taxon>Pseudomonadota</taxon>
        <taxon>Gammaproteobacteria</taxon>
        <taxon>Pasteurellales</taxon>
        <taxon>Pasteurellaceae</taxon>
        <taxon>Rodentibacter</taxon>
    </lineage>
</organism>
<dbReference type="AlphaFoldDB" id="A0A1V3IE02"/>
<reference evidence="1 2" key="1">
    <citation type="submission" date="2016-10" db="EMBL/GenBank/DDBJ databases">
        <title>Rodentibacter gen. nov. and new species.</title>
        <authorList>
            <person name="Christensen H."/>
        </authorList>
    </citation>
    <scope>NUCLEOTIDE SEQUENCE [LARGE SCALE GENOMIC DNA]</scope>
    <source>
        <strain evidence="1 2">CCUG17206</strain>
    </source>
</reference>